<sequence length="546" mass="62060">MDRDELSSESVLETLLKTNRPPTDQETAIIQESMAPANAELKVVEAQISETIAHIQELESQVEQAVIKLQRLHEQEAAILDSFADHRRVLSAFRNIPEDVLREICVQACVKGDIPTLSYFGNPLPYVLAQICSEMRYIALTTPIIWTSMHVEIHPLHFDSLGQHEQVYSTLARRASTWFERAGGLGLTVFIQESIHSYVMPFIHVHEPHPSTILFDTLLSYSTRWKELEFDSRCGYDGMVSAPMIRIVALRAVDVPLLQSVTFYLDLMQPDSRLDDSVLLKVPTLKRVKLHTRNGPVFTVNWAILTSITLDEYSESNSHDYLVEILQQTKGLVFGDIGVGLGRLQEHYPDNINLPFLKTFFVRERNFGSATSGARSILDLITAPILEIFYVRREAFLDFSGFFKRSPRIRKLSMPYFDKDTLLTDTMAFLGHCPSLTELSLFPGNWMMDAPDANRFLRAFVEGDTGVICPRLQDFQFEGIYDFSLQTLRLFLEGRQRGIAARNVMPWKRLVIDIGGIKDREARQQASVLLLQKNAAGVIIRASNHK</sequence>
<organism evidence="2 3">
    <name type="scientific">Hypholoma sublateritium (strain FD-334 SS-4)</name>
    <dbReference type="NCBI Taxonomy" id="945553"/>
    <lineage>
        <taxon>Eukaryota</taxon>
        <taxon>Fungi</taxon>
        <taxon>Dikarya</taxon>
        <taxon>Basidiomycota</taxon>
        <taxon>Agaricomycotina</taxon>
        <taxon>Agaricomycetes</taxon>
        <taxon>Agaricomycetidae</taxon>
        <taxon>Agaricales</taxon>
        <taxon>Agaricineae</taxon>
        <taxon>Strophariaceae</taxon>
        <taxon>Hypholoma</taxon>
    </lineage>
</organism>
<dbReference type="AlphaFoldDB" id="A0A0D2NQI9"/>
<accession>A0A0D2NQI9</accession>
<evidence type="ECO:0008006" key="4">
    <source>
        <dbReference type="Google" id="ProtNLM"/>
    </source>
</evidence>
<reference evidence="3" key="1">
    <citation type="submission" date="2014-04" db="EMBL/GenBank/DDBJ databases">
        <title>Evolutionary Origins and Diversification of the Mycorrhizal Mutualists.</title>
        <authorList>
            <consortium name="DOE Joint Genome Institute"/>
            <consortium name="Mycorrhizal Genomics Consortium"/>
            <person name="Kohler A."/>
            <person name="Kuo A."/>
            <person name="Nagy L.G."/>
            <person name="Floudas D."/>
            <person name="Copeland A."/>
            <person name="Barry K.W."/>
            <person name="Cichocki N."/>
            <person name="Veneault-Fourrey C."/>
            <person name="LaButti K."/>
            <person name="Lindquist E.A."/>
            <person name="Lipzen A."/>
            <person name="Lundell T."/>
            <person name="Morin E."/>
            <person name="Murat C."/>
            <person name="Riley R."/>
            <person name="Ohm R."/>
            <person name="Sun H."/>
            <person name="Tunlid A."/>
            <person name="Henrissat B."/>
            <person name="Grigoriev I.V."/>
            <person name="Hibbett D.S."/>
            <person name="Martin F."/>
        </authorList>
    </citation>
    <scope>NUCLEOTIDE SEQUENCE [LARGE SCALE GENOMIC DNA]</scope>
    <source>
        <strain evidence="3">FD-334 SS-4</strain>
    </source>
</reference>
<feature type="coiled-coil region" evidence="1">
    <location>
        <begin position="41"/>
        <end position="75"/>
    </location>
</feature>
<dbReference type="EMBL" id="KN817582">
    <property type="protein sequence ID" value="KJA19046.1"/>
    <property type="molecule type" value="Genomic_DNA"/>
</dbReference>
<keyword evidence="3" id="KW-1185">Reference proteome</keyword>
<dbReference type="OrthoDB" id="3365698at2759"/>
<dbReference type="Proteomes" id="UP000054270">
    <property type="component" value="Unassembled WGS sequence"/>
</dbReference>
<protein>
    <recommendedName>
        <fullName evidence="4">F-box domain-containing protein</fullName>
    </recommendedName>
</protein>
<name>A0A0D2NQI9_HYPSF</name>
<gene>
    <name evidence="2" type="ORF">HYPSUDRAFT_44706</name>
</gene>
<evidence type="ECO:0000313" key="3">
    <source>
        <dbReference type="Proteomes" id="UP000054270"/>
    </source>
</evidence>
<keyword evidence="1" id="KW-0175">Coiled coil</keyword>
<evidence type="ECO:0000256" key="1">
    <source>
        <dbReference type="SAM" id="Coils"/>
    </source>
</evidence>
<evidence type="ECO:0000313" key="2">
    <source>
        <dbReference type="EMBL" id="KJA19046.1"/>
    </source>
</evidence>
<proteinExistence type="predicted"/>
<dbReference type="STRING" id="945553.A0A0D2NQI9"/>